<dbReference type="PANTHER" id="PTHR48021">
    <property type="match status" value="1"/>
</dbReference>
<sequence length="106" mass="11126">MVLQQLGGLSGTVGTIVMAIIQVPMAILGILLLDKSGRRPLLMISAAGTCIGCLIAGLSFSLKDHRLWKEVTPALAFVGIQVNVGSFAFGIAGIPWLIMSEVSDVF</sequence>
<evidence type="ECO:0000256" key="4">
    <source>
        <dbReference type="ARBA" id="ARBA00022692"/>
    </source>
</evidence>
<feature type="transmembrane region" description="Helical" evidence="7">
    <location>
        <begin position="74"/>
        <end position="98"/>
    </location>
</feature>
<dbReference type="InterPro" id="IPR050549">
    <property type="entry name" value="MFS_Trehalose_Transporter"/>
</dbReference>
<dbReference type="AlphaFoldDB" id="A0AAD9TRS1"/>
<dbReference type="InterPro" id="IPR005828">
    <property type="entry name" value="MFS_sugar_transport-like"/>
</dbReference>
<dbReference type="GO" id="GO:0022857">
    <property type="term" value="F:transmembrane transporter activity"/>
    <property type="evidence" value="ECO:0007669"/>
    <property type="project" value="InterPro"/>
</dbReference>
<evidence type="ECO:0000256" key="5">
    <source>
        <dbReference type="ARBA" id="ARBA00022989"/>
    </source>
</evidence>
<feature type="transmembrane region" description="Helical" evidence="7">
    <location>
        <begin position="12"/>
        <end position="33"/>
    </location>
</feature>
<feature type="transmembrane region" description="Helical" evidence="7">
    <location>
        <begin position="40"/>
        <end position="62"/>
    </location>
</feature>
<evidence type="ECO:0000256" key="1">
    <source>
        <dbReference type="ARBA" id="ARBA00004370"/>
    </source>
</evidence>
<dbReference type="Pfam" id="PF00083">
    <property type="entry name" value="Sugar_tr"/>
    <property type="match status" value="1"/>
</dbReference>
<keyword evidence="9" id="KW-1185">Reference proteome</keyword>
<dbReference type="Proteomes" id="UP001280121">
    <property type="component" value="Unassembled WGS sequence"/>
</dbReference>
<gene>
    <name evidence="8" type="ORF">Ddye_028374</name>
</gene>
<name>A0AAD9TRS1_9ROSI</name>
<evidence type="ECO:0000256" key="6">
    <source>
        <dbReference type="ARBA" id="ARBA00023136"/>
    </source>
</evidence>
<dbReference type="SUPFAM" id="SSF103473">
    <property type="entry name" value="MFS general substrate transporter"/>
    <property type="match status" value="1"/>
</dbReference>
<keyword evidence="4 7" id="KW-0812">Transmembrane</keyword>
<comment type="subcellular location">
    <subcellularLocation>
        <location evidence="1">Membrane</location>
    </subcellularLocation>
</comment>
<evidence type="ECO:0000256" key="2">
    <source>
        <dbReference type="ARBA" id="ARBA00010992"/>
    </source>
</evidence>
<evidence type="ECO:0000313" key="8">
    <source>
        <dbReference type="EMBL" id="KAK2640579.1"/>
    </source>
</evidence>
<comment type="similarity">
    <text evidence="2">Belongs to the major facilitator superfamily. Sugar transporter (TC 2.A.1.1) family.</text>
</comment>
<keyword evidence="3" id="KW-0813">Transport</keyword>
<organism evidence="8 9">
    <name type="scientific">Dipteronia dyeriana</name>
    <dbReference type="NCBI Taxonomy" id="168575"/>
    <lineage>
        <taxon>Eukaryota</taxon>
        <taxon>Viridiplantae</taxon>
        <taxon>Streptophyta</taxon>
        <taxon>Embryophyta</taxon>
        <taxon>Tracheophyta</taxon>
        <taxon>Spermatophyta</taxon>
        <taxon>Magnoliopsida</taxon>
        <taxon>eudicotyledons</taxon>
        <taxon>Gunneridae</taxon>
        <taxon>Pentapetalae</taxon>
        <taxon>rosids</taxon>
        <taxon>malvids</taxon>
        <taxon>Sapindales</taxon>
        <taxon>Sapindaceae</taxon>
        <taxon>Hippocastanoideae</taxon>
        <taxon>Acereae</taxon>
        <taxon>Dipteronia</taxon>
    </lineage>
</organism>
<accession>A0AAD9TRS1</accession>
<reference evidence="8" key="1">
    <citation type="journal article" date="2023" name="Plant J.">
        <title>Genome sequences and population genomics provide insights into the demographic history, inbreeding, and mutation load of two 'living fossil' tree species of Dipteronia.</title>
        <authorList>
            <person name="Feng Y."/>
            <person name="Comes H.P."/>
            <person name="Chen J."/>
            <person name="Zhu S."/>
            <person name="Lu R."/>
            <person name="Zhang X."/>
            <person name="Li P."/>
            <person name="Qiu J."/>
            <person name="Olsen K.M."/>
            <person name="Qiu Y."/>
        </authorList>
    </citation>
    <scope>NUCLEOTIDE SEQUENCE</scope>
    <source>
        <strain evidence="8">KIB01</strain>
    </source>
</reference>
<proteinExistence type="inferred from homology"/>
<evidence type="ECO:0000256" key="7">
    <source>
        <dbReference type="SAM" id="Phobius"/>
    </source>
</evidence>
<dbReference type="Gene3D" id="1.20.1250.20">
    <property type="entry name" value="MFS general substrate transporter like domains"/>
    <property type="match status" value="1"/>
</dbReference>
<evidence type="ECO:0000313" key="9">
    <source>
        <dbReference type="Proteomes" id="UP001280121"/>
    </source>
</evidence>
<protein>
    <recommendedName>
        <fullName evidence="10">Major facilitator superfamily (MFS) profile domain-containing protein</fullName>
    </recommendedName>
</protein>
<keyword evidence="3" id="KW-0762">Sugar transport</keyword>
<dbReference type="GO" id="GO:0016020">
    <property type="term" value="C:membrane"/>
    <property type="evidence" value="ECO:0007669"/>
    <property type="project" value="UniProtKB-SubCell"/>
</dbReference>
<evidence type="ECO:0008006" key="10">
    <source>
        <dbReference type="Google" id="ProtNLM"/>
    </source>
</evidence>
<dbReference type="InterPro" id="IPR036259">
    <property type="entry name" value="MFS_trans_sf"/>
</dbReference>
<dbReference type="EMBL" id="JANJYI010000008">
    <property type="protein sequence ID" value="KAK2640579.1"/>
    <property type="molecule type" value="Genomic_DNA"/>
</dbReference>
<comment type="caution">
    <text evidence="8">The sequence shown here is derived from an EMBL/GenBank/DDBJ whole genome shotgun (WGS) entry which is preliminary data.</text>
</comment>
<keyword evidence="6 7" id="KW-0472">Membrane</keyword>
<keyword evidence="5 7" id="KW-1133">Transmembrane helix</keyword>
<dbReference type="PANTHER" id="PTHR48021:SF25">
    <property type="entry name" value="SUGAR TRANSPORTER ERD6-LIKE 5"/>
    <property type="match status" value="1"/>
</dbReference>
<evidence type="ECO:0000256" key="3">
    <source>
        <dbReference type="ARBA" id="ARBA00022597"/>
    </source>
</evidence>